<dbReference type="RefSeq" id="WP_156015872.1">
    <property type="nucleotide sequence ID" value="NZ_CP045484.1"/>
</dbReference>
<organism evidence="2 3">
    <name type="scientific">Sulfurisphaera ohwakuensis</name>
    <dbReference type="NCBI Taxonomy" id="69656"/>
    <lineage>
        <taxon>Archaea</taxon>
        <taxon>Thermoproteota</taxon>
        <taxon>Thermoprotei</taxon>
        <taxon>Sulfolobales</taxon>
        <taxon>Sulfolobaceae</taxon>
        <taxon>Sulfurisphaera</taxon>
    </lineage>
</organism>
<dbReference type="KEGG" id="soh:D1869_00740"/>
<dbReference type="GeneID" id="42799730"/>
<accession>A0A650CKX7</accession>
<evidence type="ECO:0000313" key="3">
    <source>
        <dbReference type="Proteomes" id="UP000427373"/>
    </source>
</evidence>
<dbReference type="Pfam" id="PF07935">
    <property type="entry name" value="SSV1_ORF_D-335"/>
    <property type="match status" value="1"/>
</dbReference>
<keyword evidence="3" id="KW-1185">Reference proteome</keyword>
<evidence type="ECO:0000313" key="2">
    <source>
        <dbReference type="EMBL" id="QGR18383.1"/>
    </source>
</evidence>
<gene>
    <name evidence="2" type="ORF">D1869_00740</name>
</gene>
<reference evidence="2 3" key="1">
    <citation type="submission" date="2019-10" db="EMBL/GenBank/DDBJ databases">
        <title>Genome Sequences from Six Type Strain Members of the Archaeal Family Sulfolobaceae: Acidianus ambivalens, Acidianus infernus, Metallosphaera prunae, Stygiolobus azoricus, Sulfolobus metallicus, and Sulfurisphaera ohwakuensis.</title>
        <authorList>
            <person name="Counts J.A."/>
            <person name="Kelly R.M."/>
        </authorList>
    </citation>
    <scope>NUCLEOTIDE SEQUENCE [LARGE SCALE GENOMIC DNA]</scope>
    <source>
        <strain evidence="2 3">TA-1</strain>
    </source>
</reference>
<dbReference type="AlphaFoldDB" id="A0A650CKX7"/>
<dbReference type="InterPro" id="IPR012922">
    <property type="entry name" value="ORF_D-335"/>
</dbReference>
<dbReference type="OrthoDB" id="37539at2157"/>
<name>A0A650CKX7_SULOH</name>
<dbReference type="EMBL" id="CP045484">
    <property type="protein sequence ID" value="QGR18383.1"/>
    <property type="molecule type" value="Genomic_DNA"/>
</dbReference>
<dbReference type="Proteomes" id="UP000427373">
    <property type="component" value="Chromosome"/>
</dbReference>
<feature type="domain" description="ORF D-335-like" evidence="1">
    <location>
        <begin position="6"/>
        <end position="56"/>
    </location>
</feature>
<evidence type="ECO:0000259" key="1">
    <source>
        <dbReference type="Pfam" id="PF07935"/>
    </source>
</evidence>
<protein>
    <submittedName>
        <fullName evidence="2">Integrase</fullName>
    </submittedName>
</protein>
<proteinExistence type="predicted"/>
<sequence length="68" mass="8220">MTKKVFTFNDIKIREVKGKYYVYLLEKDKDCQRRDRYVDKLKDVVKFYISSGGLWTRRSRVQVPARAL</sequence>